<dbReference type="GO" id="GO:0048513">
    <property type="term" value="P:animal organ development"/>
    <property type="evidence" value="ECO:0007669"/>
    <property type="project" value="UniProtKB-ARBA"/>
</dbReference>
<feature type="domain" description="BHLH" evidence="14">
    <location>
        <begin position="40"/>
        <end position="93"/>
    </location>
</feature>
<dbReference type="Pfam" id="PF23171">
    <property type="entry name" value="bHLH_HIF1A"/>
    <property type="match status" value="1"/>
</dbReference>
<evidence type="ECO:0000256" key="10">
    <source>
        <dbReference type="ARBA" id="ARBA00023163"/>
    </source>
</evidence>
<dbReference type="Gene3D" id="3.30.450.20">
    <property type="entry name" value="PAS domain"/>
    <property type="match status" value="2"/>
</dbReference>
<dbReference type="GO" id="GO:0000981">
    <property type="term" value="F:DNA-binding transcription factor activity, RNA polymerase II-specific"/>
    <property type="evidence" value="ECO:0007669"/>
    <property type="project" value="TreeGrafter"/>
</dbReference>
<keyword evidence="6" id="KW-0832">Ubl conjugation</keyword>
<dbReference type="PANTHER" id="PTHR23043:SF7">
    <property type="entry name" value="HYPOXIA-INDUCIBLE FACTOR 1-ALPHA"/>
    <property type="match status" value="1"/>
</dbReference>
<dbReference type="FunFam" id="3.30.450.20:FF:000015">
    <property type="entry name" value="Hypoxia-inducible factor 1-alpha isoform 1"/>
    <property type="match status" value="1"/>
</dbReference>
<reference evidence="15" key="3">
    <citation type="submission" date="2025-09" db="UniProtKB">
        <authorList>
            <consortium name="Ensembl"/>
        </authorList>
    </citation>
    <scope>IDENTIFICATION</scope>
</reference>
<dbReference type="GeneTree" id="ENSGT00940000156774"/>
<dbReference type="Pfam" id="PF08447">
    <property type="entry name" value="PAS_3"/>
    <property type="match status" value="1"/>
</dbReference>
<evidence type="ECO:0000256" key="7">
    <source>
        <dbReference type="ARBA" id="ARBA00023015"/>
    </source>
</evidence>
<dbReference type="STRING" id="42514.ENSPNAP00000026990"/>
<dbReference type="SMART" id="SM00353">
    <property type="entry name" value="HLH"/>
    <property type="match status" value="1"/>
</dbReference>
<evidence type="ECO:0000259" key="14">
    <source>
        <dbReference type="PROSITE" id="PS50888"/>
    </source>
</evidence>
<keyword evidence="12" id="KW-0379">Hydroxylation</keyword>
<dbReference type="CTD" id="497283"/>
<keyword evidence="10" id="KW-0804">Transcription</keyword>
<dbReference type="PANTHER" id="PTHR23043">
    <property type="entry name" value="HYPOXIA-INDUCIBLE FACTOR 1 ALPHA"/>
    <property type="match status" value="1"/>
</dbReference>
<dbReference type="SMART" id="SM00091">
    <property type="entry name" value="PAS"/>
    <property type="match status" value="2"/>
</dbReference>
<dbReference type="InterPro" id="IPR021537">
    <property type="entry name" value="HIF_alpha-like"/>
</dbReference>
<dbReference type="Gene3D" id="4.10.280.10">
    <property type="entry name" value="Helix-loop-helix DNA-binding domain"/>
    <property type="match status" value="1"/>
</dbReference>
<dbReference type="GO" id="GO:0005634">
    <property type="term" value="C:nucleus"/>
    <property type="evidence" value="ECO:0007669"/>
    <property type="project" value="UniProtKB-SubCell"/>
</dbReference>
<dbReference type="OrthoDB" id="6021714at2759"/>
<dbReference type="GO" id="GO:0000977">
    <property type="term" value="F:RNA polymerase II transcription regulatory region sequence-specific DNA binding"/>
    <property type="evidence" value="ECO:0007669"/>
    <property type="project" value="TreeGrafter"/>
</dbReference>
<dbReference type="InterPro" id="IPR011598">
    <property type="entry name" value="bHLH_dom"/>
</dbReference>
<keyword evidence="8" id="KW-0238">DNA-binding</keyword>
<evidence type="ECO:0000256" key="9">
    <source>
        <dbReference type="ARBA" id="ARBA00023159"/>
    </source>
</evidence>
<dbReference type="InterPro" id="IPR035965">
    <property type="entry name" value="PAS-like_dom_sf"/>
</dbReference>
<evidence type="ECO:0000256" key="12">
    <source>
        <dbReference type="ARBA" id="ARBA00023278"/>
    </source>
</evidence>
<feature type="domain" description="PAS" evidence="13">
    <location>
        <begin position="129"/>
        <end position="190"/>
    </location>
</feature>
<dbReference type="CDD" id="cd00130">
    <property type="entry name" value="PAS"/>
    <property type="match status" value="2"/>
</dbReference>
<dbReference type="PROSITE" id="PS50888">
    <property type="entry name" value="BHLH"/>
    <property type="match status" value="1"/>
</dbReference>
<keyword evidence="16" id="KW-1185">Reference proteome</keyword>
<evidence type="ECO:0000256" key="3">
    <source>
        <dbReference type="ARBA" id="ARBA00014446"/>
    </source>
</evidence>
<evidence type="ECO:0000259" key="13">
    <source>
        <dbReference type="PROSITE" id="PS50112"/>
    </source>
</evidence>
<dbReference type="SUPFAM" id="SSF55785">
    <property type="entry name" value="PYP-like sensor domain (PAS domain)"/>
    <property type="match status" value="2"/>
</dbReference>
<dbReference type="PROSITE" id="PS50112">
    <property type="entry name" value="PAS"/>
    <property type="match status" value="2"/>
</dbReference>
<reference evidence="15" key="2">
    <citation type="submission" date="2025-08" db="UniProtKB">
        <authorList>
            <consortium name="Ensembl"/>
        </authorList>
    </citation>
    <scope>IDENTIFICATION</scope>
</reference>
<dbReference type="Proteomes" id="UP001501920">
    <property type="component" value="Chromosome 16"/>
</dbReference>
<dbReference type="InterPro" id="IPR001610">
    <property type="entry name" value="PAC"/>
</dbReference>
<dbReference type="Ensembl" id="ENSPNAT00000003757.2">
    <property type="protein sequence ID" value="ENSPNAP00000026990.1"/>
    <property type="gene ID" value="ENSPNAG00000002213.2"/>
</dbReference>
<dbReference type="NCBIfam" id="TIGR00229">
    <property type="entry name" value="sensory_box"/>
    <property type="match status" value="1"/>
</dbReference>
<evidence type="ECO:0000256" key="1">
    <source>
        <dbReference type="ARBA" id="ARBA00004123"/>
    </source>
</evidence>
<evidence type="ECO:0000256" key="8">
    <source>
        <dbReference type="ARBA" id="ARBA00023125"/>
    </source>
</evidence>
<dbReference type="InterPro" id="IPR013655">
    <property type="entry name" value="PAS_fold_3"/>
</dbReference>
<keyword evidence="5" id="KW-0677">Repeat</keyword>
<dbReference type="GO" id="GO:0071456">
    <property type="term" value="P:cellular response to hypoxia"/>
    <property type="evidence" value="ECO:0007669"/>
    <property type="project" value="TreeGrafter"/>
</dbReference>
<evidence type="ECO:0000313" key="15">
    <source>
        <dbReference type="Ensembl" id="ENSPNAP00000026990.1"/>
    </source>
</evidence>
<dbReference type="AlphaFoldDB" id="A0A3B4DU51"/>
<dbReference type="Pfam" id="PF11413">
    <property type="entry name" value="HIF-1"/>
    <property type="match status" value="1"/>
</dbReference>
<proteinExistence type="predicted"/>
<organism evidence="15 16">
    <name type="scientific">Pygocentrus nattereri</name>
    <name type="common">Red-bellied piranha</name>
    <dbReference type="NCBI Taxonomy" id="42514"/>
    <lineage>
        <taxon>Eukaryota</taxon>
        <taxon>Metazoa</taxon>
        <taxon>Chordata</taxon>
        <taxon>Craniata</taxon>
        <taxon>Vertebrata</taxon>
        <taxon>Euteleostomi</taxon>
        <taxon>Actinopterygii</taxon>
        <taxon>Neopterygii</taxon>
        <taxon>Teleostei</taxon>
        <taxon>Ostariophysi</taxon>
        <taxon>Characiformes</taxon>
        <taxon>Characoidei</taxon>
        <taxon>Pygocentrus</taxon>
    </lineage>
</organism>
<keyword evidence="7" id="KW-0805">Transcription regulation</keyword>
<dbReference type="SUPFAM" id="SSF47459">
    <property type="entry name" value="HLH, helix-loop-helix DNA-binding domain"/>
    <property type="match status" value="1"/>
</dbReference>
<evidence type="ECO:0000256" key="4">
    <source>
        <dbReference type="ARBA" id="ARBA00022490"/>
    </source>
</evidence>
<keyword evidence="4" id="KW-0963">Cytoplasm</keyword>
<dbReference type="Pfam" id="PF08778">
    <property type="entry name" value="HIF-1a_CTAD"/>
    <property type="match status" value="1"/>
</dbReference>
<evidence type="ECO:0000256" key="2">
    <source>
        <dbReference type="ARBA" id="ARBA00004496"/>
    </source>
</evidence>
<evidence type="ECO:0000313" key="16">
    <source>
        <dbReference type="Proteomes" id="UP001501920"/>
    </source>
</evidence>
<evidence type="ECO:0000256" key="6">
    <source>
        <dbReference type="ARBA" id="ARBA00022843"/>
    </source>
</evidence>
<accession>A0A3B4DU51</accession>
<evidence type="ECO:0000256" key="11">
    <source>
        <dbReference type="ARBA" id="ARBA00023242"/>
    </source>
</evidence>
<feature type="domain" description="PAS" evidence="13">
    <location>
        <begin position="257"/>
        <end position="313"/>
    </location>
</feature>
<dbReference type="InterPro" id="IPR014887">
    <property type="entry name" value="HIF-1_CTAD"/>
</dbReference>
<keyword evidence="11" id="KW-0539">Nucleus</keyword>
<comment type="subcellular location">
    <subcellularLocation>
        <location evidence="2">Cytoplasm</location>
    </subcellularLocation>
    <subcellularLocation>
        <location evidence="1">Nucleus</location>
    </subcellularLocation>
</comment>
<name>A0A3B4DU51_PYGNA</name>
<protein>
    <recommendedName>
        <fullName evidence="3">Hypoxia-inducible factor 1-alpha</fullName>
    </recommendedName>
</protein>
<keyword evidence="9" id="KW-0010">Activator</keyword>
<dbReference type="GO" id="GO:0046983">
    <property type="term" value="F:protein dimerization activity"/>
    <property type="evidence" value="ECO:0007669"/>
    <property type="project" value="InterPro"/>
</dbReference>
<dbReference type="InterPro" id="IPR036638">
    <property type="entry name" value="HLH_DNA-bd_sf"/>
</dbReference>
<reference evidence="15 16" key="1">
    <citation type="submission" date="2020-10" db="EMBL/GenBank/DDBJ databases">
        <title>Pygocentrus nattereri (red-bellied piranha) genome, fPygNat1, primary haplotype.</title>
        <authorList>
            <person name="Myers G."/>
            <person name="Meyer A."/>
            <person name="Karagic N."/>
            <person name="Pippel M."/>
            <person name="Winkler S."/>
            <person name="Tracey A."/>
            <person name="Wood J."/>
            <person name="Formenti G."/>
            <person name="Howe K."/>
            <person name="Fedrigo O."/>
            <person name="Jarvis E.D."/>
        </authorList>
    </citation>
    <scope>NUCLEOTIDE SEQUENCE [LARGE SCALE GENOMIC DNA]</scope>
</reference>
<dbReference type="InterPro" id="IPR013767">
    <property type="entry name" value="PAS_fold"/>
</dbReference>
<sequence>MITEQLQTVLKDSSEHKLKVKQKCKQKVSEQKKARVCTEWRKARSRVAARSRREKESQLFREIAALLPLVSNVEAQLDKASVIRLTIAYLRLRVLLNSPASNTAPATTQHLSSSQGEPAGVNERWFHYQTLGGFLLIVSLNGKIIFTTKDATSHTGINQMDLIGRSLFDFLHPCDQKELKEILTKLIGSQGQQKCDIFLRIKGATNHKLTPWKVIHCTGVKKSSSMPGCSCLLLLCRSLPVQDVIERESYLNVKAFLSTHGPDMKFTYCHSGVLELTGFRDTELCGQSVYQYYHPYDCQHILQSHLCLLAKGQVCTGKYRLLQKHGGYVWVETDATVVYNIRTGKPESIVCINYVLSGVEMADVVFSLEQTQHLLKPQDSLQPKVCTSLTTTSSTTDKHTSSVLPHYKRDGAASDHSEITQKSPACNSLTCEICELDLDSLAPYIPMDEEDFQLTPTLDGVVNNSGLNRYPTRPCLTLDPEQHPSLETTKSFSPTLQHSDSYSSLTNRFSKNPPGFISSRQRHNILHTVNTKQQVGCNSPVPSSQNNTPQWRTGIANVSQQLRKSLGKYYDEPTLCRYQNPLGSASWAPVYSKLPWCPPALFLQHSTQNTEEKMIPAPPGLPILSGLECELNAPLGSTSQLLQGIELSTVLDQVALGVSWY</sequence>
<evidence type="ECO:0000256" key="5">
    <source>
        <dbReference type="ARBA" id="ARBA00022737"/>
    </source>
</evidence>
<dbReference type="InterPro" id="IPR000014">
    <property type="entry name" value="PAS"/>
</dbReference>
<dbReference type="GeneID" id="108428050"/>
<dbReference type="RefSeq" id="XP_017554248.1">
    <property type="nucleotide sequence ID" value="XM_017698759.2"/>
</dbReference>
<dbReference type="Pfam" id="PF00989">
    <property type="entry name" value="PAS"/>
    <property type="match status" value="1"/>
</dbReference>
<dbReference type="GO" id="GO:0005737">
    <property type="term" value="C:cytoplasm"/>
    <property type="evidence" value="ECO:0007669"/>
    <property type="project" value="UniProtKB-SubCell"/>
</dbReference>
<dbReference type="SMART" id="SM00086">
    <property type="entry name" value="PAC"/>
    <property type="match status" value="1"/>
</dbReference>